<sequence length="1084" mass="118919">MPDEEEGKALHLHNLGDLFLQRFSSSKSDNDLSSALETLRRGVTIATGAHIHRGTALAGLARALILHDPTDLESAITLLREAVNLPFSLPQLRAVAFKGLGQALETRYQRQRRAADLDAAIDAHREAAELIPDADPNKVDFLRHLAVSIHTRYSSITHSIDDLNSVIAVSRRCVGLPRASSQPGALEDLGTALWQRFDMMGDLRDVDEAIETLEQANRLAPQTPSVLATLGISRLVRFERLGAPEDIQAAVAAQQQVADLVSDDDRSAKSGALHNLANALQMRFECAGALEDIDSAITAQRQAVELLKDEDPKKFMALHALGTAYHRRYDRLHEKTDMSASLACKRAASRAMPTGHPQEALVLNGLGAAWLLCYETDHESDALDNAVTALKRSVELTPDAHAHKGMRLHNLSRALSERFAVHGNEADISDAISAAQKVVASTPDFDPWRKAVALNHLGGYLMRRFEAYQEAADVDDAISVMQHSVDLVPADRIESATFPANLGKAYARRFELTQASADIDKAIKYLGAAQAPSRPVFTQFASTVMWARLCSKHRGPSEALAAYQVVLGQTRQLIWQGSKVYRRLEDIEKIREVFPEAVAVAISAGDLATAMEWAERGRCIIWSQMRLVLGAPIDALKGVAPKLAEELESVSLELGQSWNADQLRFSRYSSPDSEAAQIGKDQRRLAERHEELLKEVGKLPGFEHFSLPKGIAELRGAACDSPVVLINVDKSRCDALALVPDSEDIVHIPLTELSHAKAQKLLTSLVEILRQYGRIRSGSSSRAMRMASQRLSTAETLQNILGRLWTLVVEPIMDALEGKFRQPNGDKLPRITWCANGPLAFLPIHAAGIYDGAAPGRDRARVFDRVVSSYAPSITALLNAQRLEHISVPRVVAVSQSNTPEAAPLPGTVEEVRIVQKRLPNLTWLDGASATRKAVLESIKNHEWVHLACHGLQDSENPMKSAFMLDDGDLELLDIMREPLPHARLAVLSACQTATGDERYSDEAVHLAAGMLMAGFKSVVGTMWSINDDDAPVIAENLYEHLVNNMDSNSDHSAYALHNAVAKLREQIGENEFMRWLPFVHVGA</sequence>
<accession>A0ACB8QK29</accession>
<reference evidence="1" key="1">
    <citation type="submission" date="2021-02" db="EMBL/GenBank/DDBJ databases">
        <authorList>
            <consortium name="DOE Joint Genome Institute"/>
            <person name="Ahrendt S."/>
            <person name="Looney B.P."/>
            <person name="Miyauchi S."/>
            <person name="Morin E."/>
            <person name="Drula E."/>
            <person name="Courty P.E."/>
            <person name="Chicoki N."/>
            <person name="Fauchery L."/>
            <person name="Kohler A."/>
            <person name="Kuo A."/>
            <person name="Labutti K."/>
            <person name="Pangilinan J."/>
            <person name="Lipzen A."/>
            <person name="Riley R."/>
            <person name="Andreopoulos W."/>
            <person name="He G."/>
            <person name="Johnson J."/>
            <person name="Barry K.W."/>
            <person name="Grigoriev I.V."/>
            <person name="Nagy L."/>
            <person name="Hibbett D."/>
            <person name="Henrissat B."/>
            <person name="Matheny P.B."/>
            <person name="Labbe J."/>
            <person name="Martin F."/>
        </authorList>
    </citation>
    <scope>NUCLEOTIDE SEQUENCE</scope>
    <source>
        <strain evidence="1">EC-137</strain>
    </source>
</reference>
<keyword evidence="2" id="KW-1185">Reference proteome</keyword>
<reference evidence="1" key="2">
    <citation type="journal article" date="2022" name="New Phytol.">
        <title>Evolutionary transition to the ectomycorrhizal habit in the genomes of a hyperdiverse lineage of mushroom-forming fungi.</title>
        <authorList>
            <person name="Looney B."/>
            <person name="Miyauchi S."/>
            <person name="Morin E."/>
            <person name="Drula E."/>
            <person name="Courty P.E."/>
            <person name="Kohler A."/>
            <person name="Kuo A."/>
            <person name="LaButti K."/>
            <person name="Pangilinan J."/>
            <person name="Lipzen A."/>
            <person name="Riley R."/>
            <person name="Andreopoulos W."/>
            <person name="He G."/>
            <person name="Johnson J."/>
            <person name="Nolan M."/>
            <person name="Tritt A."/>
            <person name="Barry K.W."/>
            <person name="Grigoriev I.V."/>
            <person name="Nagy L.G."/>
            <person name="Hibbett D."/>
            <person name="Henrissat B."/>
            <person name="Matheny P.B."/>
            <person name="Labbe J."/>
            <person name="Martin F.M."/>
        </authorList>
    </citation>
    <scope>NUCLEOTIDE SEQUENCE</scope>
    <source>
        <strain evidence="1">EC-137</strain>
    </source>
</reference>
<organism evidence="1 2">
    <name type="scientific">Vararia minispora EC-137</name>
    <dbReference type="NCBI Taxonomy" id="1314806"/>
    <lineage>
        <taxon>Eukaryota</taxon>
        <taxon>Fungi</taxon>
        <taxon>Dikarya</taxon>
        <taxon>Basidiomycota</taxon>
        <taxon>Agaricomycotina</taxon>
        <taxon>Agaricomycetes</taxon>
        <taxon>Russulales</taxon>
        <taxon>Lachnocladiaceae</taxon>
        <taxon>Vararia</taxon>
    </lineage>
</organism>
<evidence type="ECO:0000313" key="2">
    <source>
        <dbReference type="Proteomes" id="UP000814128"/>
    </source>
</evidence>
<gene>
    <name evidence="1" type="ORF">K488DRAFT_50467</name>
</gene>
<comment type="caution">
    <text evidence="1">The sequence shown here is derived from an EMBL/GenBank/DDBJ whole genome shotgun (WGS) entry which is preliminary data.</text>
</comment>
<name>A0ACB8QK29_9AGAM</name>
<protein>
    <submittedName>
        <fullName evidence="1">CHAT domain-containing protein</fullName>
    </submittedName>
</protein>
<dbReference type="EMBL" id="MU273554">
    <property type="protein sequence ID" value="KAI0032184.1"/>
    <property type="molecule type" value="Genomic_DNA"/>
</dbReference>
<dbReference type="Proteomes" id="UP000814128">
    <property type="component" value="Unassembled WGS sequence"/>
</dbReference>
<proteinExistence type="predicted"/>
<evidence type="ECO:0000313" key="1">
    <source>
        <dbReference type="EMBL" id="KAI0032184.1"/>
    </source>
</evidence>